<dbReference type="InterPro" id="IPR025331">
    <property type="entry name" value="TNT"/>
</dbReference>
<name>A0ABW5FUT8_9PSEU</name>
<protein>
    <submittedName>
        <fullName evidence="4">TNT domain-containing protein</fullName>
    </submittedName>
</protein>
<dbReference type="Proteomes" id="UP001597417">
    <property type="component" value="Unassembled WGS sequence"/>
</dbReference>
<evidence type="ECO:0000259" key="3">
    <source>
        <dbReference type="Pfam" id="PF14021"/>
    </source>
</evidence>
<dbReference type="RefSeq" id="WP_378265961.1">
    <property type="nucleotide sequence ID" value="NZ_JBHUKR010000007.1"/>
</dbReference>
<organism evidence="4 5">
    <name type="scientific">Amycolatopsis pigmentata</name>
    <dbReference type="NCBI Taxonomy" id="450801"/>
    <lineage>
        <taxon>Bacteria</taxon>
        <taxon>Bacillati</taxon>
        <taxon>Actinomycetota</taxon>
        <taxon>Actinomycetes</taxon>
        <taxon>Pseudonocardiales</taxon>
        <taxon>Pseudonocardiaceae</taxon>
        <taxon>Amycolatopsis</taxon>
    </lineage>
</organism>
<reference evidence="5" key="1">
    <citation type="journal article" date="2019" name="Int. J. Syst. Evol. Microbiol.">
        <title>The Global Catalogue of Microorganisms (GCM) 10K type strain sequencing project: providing services to taxonomists for standard genome sequencing and annotation.</title>
        <authorList>
            <consortium name="The Broad Institute Genomics Platform"/>
            <consortium name="The Broad Institute Genome Sequencing Center for Infectious Disease"/>
            <person name="Wu L."/>
            <person name="Ma J."/>
        </authorList>
    </citation>
    <scope>NUCLEOTIDE SEQUENCE [LARGE SCALE GENOMIC DNA]</scope>
    <source>
        <strain evidence="5">CGMCC 4.7645</strain>
    </source>
</reference>
<sequence length="485" mass="53988">MSAPQEEQARLLLQIGKLAAREAPEGWTRIEVRFRRLGKHTELEPVAFTAKAARPFDGSGELSAALSELRTLMYEPGRGTWLWILYTLQREGDIDFDVGSDPWWDTPPFDLPAMVEAEQNAFPREADHLPDWWRRAAGLPLAVTFRQARVVKGAPPVPDAEIPLLLRYLERQPEVLISSGLGPDAFTGGTEVDVPQGYHTDGAWIWPTAVAHYLRKYAIPPEPEFLAHIRERGYHAPYADKLVRLTAAADLLGRPRPKADPREVTPTSGDIAAELETTTDPRLEDAAVLVVLAQRLDEHGVRPDSYRIASRADGAWCLNTRERGWEVARYADGKPVSPRYFASAEDAAQQLLGALLLHPARMTGNGETSPETVAEVADWPIQPVEGEPPLTLFRNKRMVRLAAGTVVLRFGDDQGNLVHHDETRFPATSLPIERERRERRYRIRRTLIVLLGVAVPWAGMPGGAIGYVLPKTLRDHVADGSLEKA</sequence>
<evidence type="ECO:0000256" key="1">
    <source>
        <dbReference type="SAM" id="MobiDB-lite"/>
    </source>
</evidence>
<evidence type="ECO:0000256" key="2">
    <source>
        <dbReference type="SAM" id="Phobius"/>
    </source>
</evidence>
<keyword evidence="2" id="KW-0812">Transmembrane</keyword>
<dbReference type="EMBL" id="JBHUKR010000007">
    <property type="protein sequence ID" value="MFD2417989.1"/>
    <property type="molecule type" value="Genomic_DNA"/>
</dbReference>
<feature type="transmembrane region" description="Helical" evidence="2">
    <location>
        <begin position="446"/>
        <end position="469"/>
    </location>
</feature>
<gene>
    <name evidence="4" type="ORF">ACFSXZ_16815</name>
</gene>
<proteinExistence type="predicted"/>
<keyword evidence="5" id="KW-1185">Reference proteome</keyword>
<keyword evidence="2" id="KW-0472">Membrane</keyword>
<dbReference type="InterPro" id="IPR036170">
    <property type="entry name" value="YezG-like_sf"/>
</dbReference>
<dbReference type="Pfam" id="PF14021">
    <property type="entry name" value="TNT"/>
    <property type="match status" value="1"/>
</dbReference>
<comment type="caution">
    <text evidence="4">The sequence shown here is derived from an EMBL/GenBank/DDBJ whole genome shotgun (WGS) entry which is preliminary data.</text>
</comment>
<feature type="region of interest" description="Disordered" evidence="1">
    <location>
        <begin position="254"/>
        <end position="278"/>
    </location>
</feature>
<accession>A0ABW5FUT8</accession>
<evidence type="ECO:0000313" key="5">
    <source>
        <dbReference type="Proteomes" id="UP001597417"/>
    </source>
</evidence>
<keyword evidence="2" id="KW-1133">Transmembrane helix</keyword>
<dbReference type="SUPFAM" id="SSF160424">
    <property type="entry name" value="BH3703-like"/>
    <property type="match status" value="1"/>
</dbReference>
<feature type="domain" description="TNT" evidence="3">
    <location>
        <begin position="401"/>
        <end position="484"/>
    </location>
</feature>
<evidence type="ECO:0000313" key="4">
    <source>
        <dbReference type="EMBL" id="MFD2417989.1"/>
    </source>
</evidence>